<evidence type="ECO:0000256" key="2">
    <source>
        <dbReference type="ARBA" id="ARBA00005051"/>
    </source>
</evidence>
<keyword evidence="8 9" id="KW-0289">Folate biosynthesis</keyword>
<dbReference type="PROSITE" id="PS00794">
    <property type="entry name" value="HPPK"/>
    <property type="match status" value="1"/>
</dbReference>
<dbReference type="UniPathway" id="UPA00077">
    <property type="reaction ID" value="UER00154"/>
</dbReference>
<name>A0A2N6VN22_9MICO</name>
<dbReference type="CDD" id="cd00534">
    <property type="entry name" value="DHNA_DHNTPE"/>
    <property type="match status" value="1"/>
</dbReference>
<dbReference type="PANTHER" id="PTHR43071">
    <property type="entry name" value="2-AMINO-4-HYDROXY-6-HYDROXYMETHYLDIHYDROPTERIDINE PYROPHOSPHOKINASE"/>
    <property type="match status" value="1"/>
</dbReference>
<evidence type="ECO:0000256" key="3">
    <source>
        <dbReference type="ARBA" id="ARBA00009640"/>
    </source>
</evidence>
<dbReference type="GO" id="GO:0046656">
    <property type="term" value="P:folic acid biosynthetic process"/>
    <property type="evidence" value="ECO:0007669"/>
    <property type="project" value="UniProtKB-UniRule"/>
</dbReference>
<dbReference type="Proteomes" id="UP000235598">
    <property type="component" value="Unassembled WGS sequence"/>
</dbReference>
<dbReference type="GO" id="GO:0016301">
    <property type="term" value="F:kinase activity"/>
    <property type="evidence" value="ECO:0007669"/>
    <property type="project" value="UniProtKB-KW"/>
</dbReference>
<evidence type="ECO:0000313" key="11">
    <source>
        <dbReference type="EMBL" id="PMD05423.1"/>
    </source>
</evidence>
<dbReference type="InterPro" id="IPR043133">
    <property type="entry name" value="GTP-CH-I_C/QueF"/>
</dbReference>
<proteinExistence type="inferred from homology"/>
<comment type="similarity">
    <text evidence="9">Belongs to the DHNA family.</text>
</comment>
<feature type="domain" description="7,8-dihydro-6-hydroxymethylpterin-pyrophosphokinase" evidence="10">
    <location>
        <begin position="236"/>
        <end position="247"/>
    </location>
</feature>
<evidence type="ECO:0000256" key="6">
    <source>
        <dbReference type="ARBA" id="ARBA00022777"/>
    </source>
</evidence>
<evidence type="ECO:0000256" key="1">
    <source>
        <dbReference type="ARBA" id="ARBA00000198"/>
    </source>
</evidence>
<dbReference type="InterPro" id="IPR006156">
    <property type="entry name" value="Dihydroneopterin_aldolase"/>
</dbReference>
<comment type="similarity">
    <text evidence="3">In the N-terminal section; belongs to the DHNA family.</text>
</comment>
<comment type="pathway">
    <text evidence="2">Cofactor biosynthesis; tetrahydrofolate biosynthesis; 2-amino-4-hydroxy-6-hydroxymethyl-7,8-dihydropteridine diphosphate from 7,8-dihydroneopterin triphosphate: step 4/4.</text>
</comment>
<dbReference type="InterPro" id="IPR000550">
    <property type="entry name" value="Hppk"/>
</dbReference>
<dbReference type="GO" id="GO:0004150">
    <property type="term" value="F:dihydroneopterin aldolase activity"/>
    <property type="evidence" value="ECO:0007669"/>
    <property type="project" value="UniProtKB-UniRule"/>
</dbReference>
<dbReference type="InterPro" id="IPR006157">
    <property type="entry name" value="FolB_dom"/>
</dbReference>
<dbReference type="NCBIfam" id="TIGR00526">
    <property type="entry name" value="folB_dom"/>
    <property type="match status" value="1"/>
</dbReference>
<comment type="catalytic activity">
    <reaction evidence="1">
        <text>6-hydroxymethyl-7,8-dihydropterin + ATP = (7,8-dihydropterin-6-yl)methyl diphosphate + AMP + H(+)</text>
        <dbReference type="Rhea" id="RHEA:11412"/>
        <dbReference type="ChEBI" id="CHEBI:15378"/>
        <dbReference type="ChEBI" id="CHEBI:30616"/>
        <dbReference type="ChEBI" id="CHEBI:44841"/>
        <dbReference type="ChEBI" id="CHEBI:72950"/>
        <dbReference type="ChEBI" id="CHEBI:456215"/>
        <dbReference type="EC" id="2.7.6.3"/>
    </reaction>
</comment>
<dbReference type="CDD" id="cd00483">
    <property type="entry name" value="HPPK"/>
    <property type="match status" value="1"/>
</dbReference>
<evidence type="ECO:0000259" key="10">
    <source>
        <dbReference type="PROSITE" id="PS00794"/>
    </source>
</evidence>
<keyword evidence="6 11" id="KW-0418">Kinase</keyword>
<keyword evidence="9" id="KW-0456">Lyase</keyword>
<dbReference type="Gene3D" id="3.30.1130.10">
    <property type="match status" value="1"/>
</dbReference>
<evidence type="ECO:0000256" key="7">
    <source>
        <dbReference type="ARBA" id="ARBA00022840"/>
    </source>
</evidence>
<comment type="function">
    <text evidence="9">Catalyzes the conversion of 7,8-dihydroneopterin to 6-hydroxymethyl-7,8-dihydropterin.</text>
</comment>
<gene>
    <name evidence="11" type="ORF">CJ199_05240</name>
</gene>
<evidence type="ECO:0000256" key="4">
    <source>
        <dbReference type="ARBA" id="ARBA00022679"/>
    </source>
</evidence>
<evidence type="ECO:0000256" key="5">
    <source>
        <dbReference type="ARBA" id="ARBA00022741"/>
    </source>
</evidence>
<protein>
    <recommendedName>
        <fullName evidence="9">Bifunctional folate synthesis protein</fullName>
    </recommendedName>
    <domain>
        <recommendedName>
            <fullName evidence="9">Dihydroneopterin aldolase</fullName>
            <shortName evidence="9">DHNA</shortName>
            <ecNumber evidence="9">4.1.2.25</ecNumber>
        </recommendedName>
        <alternativeName>
            <fullName evidence="9">7,8-dihydroneopterin aldolase</fullName>
        </alternativeName>
    </domain>
    <domain>
        <recommendedName>
            <fullName evidence="9">2-amino-4-hydroxy-6-hydroxymethyldihydropteridine pyrophosphokinase</fullName>
            <ecNumber evidence="9">2.7.6.3</ecNumber>
        </recommendedName>
        <alternativeName>
            <fullName evidence="9">6-hydroxymethyl-7,8-dihydropterin pyrophosphokinase</fullName>
            <shortName evidence="9">PPPK</shortName>
        </alternativeName>
        <alternativeName>
            <fullName evidence="9">7,8-dihydro-6-hydroxymethylpterin pyrophosphokinase</fullName>
            <shortName evidence="9">HPPK</shortName>
        </alternativeName>
    </domain>
</protein>
<dbReference type="EC" id="2.7.6.3" evidence="9"/>
<dbReference type="SUPFAM" id="SSF55620">
    <property type="entry name" value="Tetrahydrobiopterin biosynthesis enzymes-like"/>
    <property type="match status" value="1"/>
</dbReference>
<evidence type="ECO:0000256" key="9">
    <source>
        <dbReference type="RuleBase" id="RU362079"/>
    </source>
</evidence>
<dbReference type="NCBIfam" id="TIGR00525">
    <property type="entry name" value="folB"/>
    <property type="match status" value="1"/>
</dbReference>
<dbReference type="GO" id="GO:0003848">
    <property type="term" value="F:2-amino-4-hydroxy-6-hydroxymethyldihydropteridine diphosphokinase activity"/>
    <property type="evidence" value="ECO:0007669"/>
    <property type="project" value="UniProtKB-EC"/>
</dbReference>
<dbReference type="NCBIfam" id="TIGR01498">
    <property type="entry name" value="folK"/>
    <property type="match status" value="1"/>
</dbReference>
<dbReference type="AlphaFoldDB" id="A0A2N6VN22"/>
<dbReference type="Pfam" id="PF02152">
    <property type="entry name" value="FolB"/>
    <property type="match status" value="1"/>
</dbReference>
<dbReference type="GO" id="GO:0005524">
    <property type="term" value="F:ATP binding"/>
    <property type="evidence" value="ECO:0007669"/>
    <property type="project" value="UniProtKB-KW"/>
</dbReference>
<dbReference type="Pfam" id="PF01288">
    <property type="entry name" value="HPPK"/>
    <property type="match status" value="1"/>
</dbReference>
<organism evidence="11 12">
    <name type="scientific">Brevibacterium paucivorans</name>
    <dbReference type="NCBI Taxonomy" id="170994"/>
    <lineage>
        <taxon>Bacteria</taxon>
        <taxon>Bacillati</taxon>
        <taxon>Actinomycetota</taxon>
        <taxon>Actinomycetes</taxon>
        <taxon>Micrococcales</taxon>
        <taxon>Brevibacteriaceae</taxon>
        <taxon>Brevibacterium</taxon>
    </lineage>
</organism>
<keyword evidence="5" id="KW-0547">Nucleotide-binding</keyword>
<dbReference type="SUPFAM" id="SSF55083">
    <property type="entry name" value="6-hydroxymethyl-7,8-dihydropterin pyrophosphokinase, HPPK"/>
    <property type="match status" value="1"/>
</dbReference>
<sequence>MCAPRRWSLASPNGSSMGDDRITLTGLKARGFHGVFDFEKREGQDFVVDVVLYTDHAQAGASDRLEDTINYADVAQIVADRITGEPFDLIEALAWTIAGDLLRVAGSVEVTVHKPQAPIDQDFQDVSVTVRRSGTGRQSQGVVPRLVRGGQAVIGVGANMGQPAETVQSAMDALDLHPHITELQRSSLYRSTPVGGVEQDDFINAVITVETTLSAYELLGVCQGVELAHGRTRDVRWGPRTLDLDLIRFTPQVSLEQGADLSDADAQLTLTDPVLTLPHPEVGNRAFVLTPWHEIDPSATIDVDGTTLTVCERLEELGDQGVERA</sequence>
<comment type="catalytic activity">
    <reaction evidence="9">
        <text>7,8-dihydroneopterin = 6-hydroxymethyl-7,8-dihydropterin + glycolaldehyde</text>
        <dbReference type="Rhea" id="RHEA:10540"/>
        <dbReference type="ChEBI" id="CHEBI:17001"/>
        <dbReference type="ChEBI" id="CHEBI:17071"/>
        <dbReference type="ChEBI" id="CHEBI:44841"/>
        <dbReference type="EC" id="4.1.2.25"/>
    </reaction>
</comment>
<dbReference type="EC" id="4.1.2.25" evidence="9"/>
<dbReference type="EMBL" id="PNHK01000002">
    <property type="protein sequence ID" value="PMD05423.1"/>
    <property type="molecule type" value="Genomic_DNA"/>
</dbReference>
<dbReference type="Gene3D" id="3.30.70.560">
    <property type="entry name" value="7,8-Dihydro-6-hydroxymethylpterin-pyrophosphokinase HPPK"/>
    <property type="match status" value="1"/>
</dbReference>
<keyword evidence="4" id="KW-0808">Transferase</keyword>
<dbReference type="InterPro" id="IPR035907">
    <property type="entry name" value="Hppk_sf"/>
</dbReference>
<comment type="pathway">
    <text evidence="9">Cofactor biosynthesis; tetrahydrofolate biosynthesis; 2-amino-4-hydroxy-6-hydroxymethyl-7,8-dihydropteridine diphosphate from 7,8-dihydroneopterin triphosphate: step 3/4.</text>
</comment>
<evidence type="ECO:0000313" key="12">
    <source>
        <dbReference type="Proteomes" id="UP000235598"/>
    </source>
</evidence>
<reference evidence="11 12" key="1">
    <citation type="submission" date="2017-09" db="EMBL/GenBank/DDBJ databases">
        <title>Bacterial strain isolated from the female urinary microbiota.</title>
        <authorList>
            <person name="Thomas-White K."/>
            <person name="Kumar N."/>
            <person name="Forster S."/>
            <person name="Putonti C."/>
            <person name="Lawley T."/>
            <person name="Wolfe A.J."/>
        </authorList>
    </citation>
    <scope>NUCLEOTIDE SEQUENCE [LARGE SCALE GENOMIC DNA]</scope>
    <source>
        <strain evidence="11 12">UMB1301</strain>
    </source>
</reference>
<dbReference type="PANTHER" id="PTHR43071:SF1">
    <property type="entry name" value="2-AMINO-4-HYDROXY-6-HYDROXYMETHYLDIHYDROPTERIDINE PYROPHOSPHOKINASE"/>
    <property type="match status" value="1"/>
</dbReference>
<evidence type="ECO:0000256" key="8">
    <source>
        <dbReference type="ARBA" id="ARBA00022909"/>
    </source>
</evidence>
<dbReference type="SMART" id="SM00905">
    <property type="entry name" value="FolB"/>
    <property type="match status" value="1"/>
</dbReference>
<comment type="caution">
    <text evidence="11">The sequence shown here is derived from an EMBL/GenBank/DDBJ whole genome shotgun (WGS) entry which is preliminary data.</text>
</comment>
<accession>A0A2N6VN22</accession>
<dbReference type="GO" id="GO:0046654">
    <property type="term" value="P:tetrahydrofolate biosynthetic process"/>
    <property type="evidence" value="ECO:0007669"/>
    <property type="project" value="UniProtKB-UniRule"/>
</dbReference>
<keyword evidence="7" id="KW-0067">ATP-binding</keyword>